<protein>
    <recommendedName>
        <fullName evidence="3">Amine oxidase domain-containing protein</fullName>
    </recommendedName>
</protein>
<dbReference type="AlphaFoldDB" id="A0A382S3U9"/>
<evidence type="ECO:0008006" key="3">
    <source>
        <dbReference type="Google" id="ProtNLM"/>
    </source>
</evidence>
<dbReference type="GO" id="GO:0016491">
    <property type="term" value="F:oxidoreductase activity"/>
    <property type="evidence" value="ECO:0007669"/>
    <property type="project" value="UniProtKB-KW"/>
</dbReference>
<dbReference type="Gene3D" id="3.50.50.60">
    <property type="entry name" value="FAD/NAD(P)-binding domain"/>
    <property type="match status" value="1"/>
</dbReference>
<feature type="non-terminal residue" evidence="2">
    <location>
        <position position="1"/>
    </location>
</feature>
<evidence type="ECO:0000256" key="1">
    <source>
        <dbReference type="ARBA" id="ARBA00023002"/>
    </source>
</evidence>
<dbReference type="InterPro" id="IPR036188">
    <property type="entry name" value="FAD/NAD-bd_sf"/>
</dbReference>
<reference evidence="2" key="1">
    <citation type="submission" date="2018-05" db="EMBL/GenBank/DDBJ databases">
        <authorList>
            <person name="Lanie J.A."/>
            <person name="Ng W.-L."/>
            <person name="Kazmierczak K.M."/>
            <person name="Andrzejewski T.M."/>
            <person name="Davidsen T.M."/>
            <person name="Wayne K.J."/>
            <person name="Tettelin H."/>
            <person name="Glass J.I."/>
            <person name="Rusch D."/>
            <person name="Podicherti R."/>
            <person name="Tsui H.-C.T."/>
            <person name="Winkler M.E."/>
        </authorList>
    </citation>
    <scope>NUCLEOTIDE SEQUENCE</scope>
</reference>
<organism evidence="2">
    <name type="scientific">marine metagenome</name>
    <dbReference type="NCBI Taxonomy" id="408172"/>
    <lineage>
        <taxon>unclassified sequences</taxon>
        <taxon>metagenomes</taxon>
        <taxon>ecological metagenomes</taxon>
    </lineage>
</organism>
<keyword evidence="1" id="KW-0560">Oxidoreductase</keyword>
<proteinExistence type="predicted"/>
<dbReference type="Pfam" id="PF13450">
    <property type="entry name" value="NAD_binding_8"/>
    <property type="match status" value="1"/>
</dbReference>
<dbReference type="PANTHER" id="PTHR43734:SF7">
    <property type="entry name" value="4,4'-DIAPONEUROSPORENE OXYGENASE"/>
    <property type="match status" value="1"/>
</dbReference>
<name>A0A382S3U9_9ZZZZ</name>
<dbReference type="SUPFAM" id="SSF51905">
    <property type="entry name" value="FAD/NAD(P)-binding domain"/>
    <property type="match status" value="1"/>
</dbReference>
<gene>
    <name evidence="2" type="ORF">METZ01_LOCUS356781</name>
</gene>
<feature type="non-terminal residue" evidence="2">
    <location>
        <position position="58"/>
    </location>
</feature>
<evidence type="ECO:0000313" key="2">
    <source>
        <dbReference type="EMBL" id="SVD03927.1"/>
    </source>
</evidence>
<accession>A0A382S3U9</accession>
<dbReference type="EMBL" id="UINC01125826">
    <property type="protein sequence ID" value="SVD03927.1"/>
    <property type="molecule type" value="Genomic_DNA"/>
</dbReference>
<sequence length="58" mass="6193">VVVIGAGMSGMAAAVRLSHFGKDVCLLERHNVIGGLNSFYSISGRRYDVGLHALTNYV</sequence>
<dbReference type="PANTHER" id="PTHR43734">
    <property type="entry name" value="PHYTOENE DESATURASE"/>
    <property type="match status" value="1"/>
</dbReference>